<evidence type="ECO:0000313" key="1">
    <source>
        <dbReference type="EMBL" id="TCD60383.1"/>
    </source>
</evidence>
<dbReference type="Proteomes" id="UP000292702">
    <property type="component" value="Unassembled WGS sequence"/>
</dbReference>
<proteinExistence type="predicted"/>
<evidence type="ECO:0000313" key="2">
    <source>
        <dbReference type="Proteomes" id="UP000292702"/>
    </source>
</evidence>
<sequence length="311" mass="33957">MSSVANKALSPRLPPELTDYAIDFLHDDIPALRAVALTSHTTLPSARYHLFYAASLHSTADLARFTSLITSHPHLAPYVQSLTLSKATEATPAGRIPTVDTSSAWETTVATSTLPAQLPSLKTLHLNHFLSFWQPATFSILSFSAFKTVQTLHVSDSSLRSFTEMRLLLAALPDVRALVLEGTGIGMKAEDLTWLASTEEKDAAQRQQLLDGTRTPPDLRQRVQSPLFKDALALNALRVAYRSSTSEAFSPSLSVNALTVLVNYLAATPSVFSLEDAKFEGFEGLGEEMKGVVKGFKDGLVKARKERVDWD</sequence>
<dbReference type="EMBL" id="RWJN01000606">
    <property type="protein sequence ID" value="TCD60383.1"/>
    <property type="molecule type" value="Genomic_DNA"/>
</dbReference>
<keyword evidence="2" id="KW-1185">Reference proteome</keyword>
<protein>
    <submittedName>
        <fullName evidence="1">Uncharacterized protein</fullName>
    </submittedName>
</protein>
<dbReference type="AlphaFoldDB" id="A0A4R0R3E7"/>
<dbReference type="STRING" id="92696.A0A4R0R3E7"/>
<reference evidence="1 2" key="1">
    <citation type="submission" date="2018-11" db="EMBL/GenBank/DDBJ databases">
        <title>Genome assembly of Steccherinum ochraceum LE-BIN_3174, the white-rot fungus of the Steccherinaceae family (The Residual Polyporoid clade, Polyporales, Basidiomycota).</title>
        <authorList>
            <person name="Fedorova T.V."/>
            <person name="Glazunova O.A."/>
            <person name="Landesman E.O."/>
            <person name="Moiseenko K.V."/>
            <person name="Psurtseva N.V."/>
            <person name="Savinova O.S."/>
            <person name="Shakhova N.V."/>
            <person name="Tyazhelova T.V."/>
            <person name="Vasina D.V."/>
        </authorList>
    </citation>
    <scope>NUCLEOTIDE SEQUENCE [LARGE SCALE GENOMIC DNA]</scope>
    <source>
        <strain evidence="1 2">LE-BIN_3174</strain>
    </source>
</reference>
<gene>
    <name evidence="1" type="ORF">EIP91_010248</name>
</gene>
<dbReference type="OrthoDB" id="2798901at2759"/>
<accession>A0A4R0R3E7</accession>
<organism evidence="1 2">
    <name type="scientific">Steccherinum ochraceum</name>
    <dbReference type="NCBI Taxonomy" id="92696"/>
    <lineage>
        <taxon>Eukaryota</taxon>
        <taxon>Fungi</taxon>
        <taxon>Dikarya</taxon>
        <taxon>Basidiomycota</taxon>
        <taxon>Agaricomycotina</taxon>
        <taxon>Agaricomycetes</taxon>
        <taxon>Polyporales</taxon>
        <taxon>Steccherinaceae</taxon>
        <taxon>Steccherinum</taxon>
    </lineage>
</organism>
<name>A0A4R0R3E7_9APHY</name>
<comment type="caution">
    <text evidence="1">The sequence shown here is derived from an EMBL/GenBank/DDBJ whole genome shotgun (WGS) entry which is preliminary data.</text>
</comment>